<comment type="caution">
    <text evidence="1">The sequence shown here is derived from an EMBL/GenBank/DDBJ whole genome shotgun (WGS) entry which is preliminary data.</text>
</comment>
<dbReference type="InterPro" id="IPR016084">
    <property type="entry name" value="Haem_Oase-like_multi-hlx"/>
</dbReference>
<dbReference type="SUPFAM" id="SSF48613">
    <property type="entry name" value="Heme oxygenase-like"/>
    <property type="match status" value="1"/>
</dbReference>
<dbReference type="STRING" id="3476.A0A2P5B6E5"/>
<evidence type="ECO:0000313" key="2">
    <source>
        <dbReference type="Proteomes" id="UP000237105"/>
    </source>
</evidence>
<gene>
    <name evidence="1" type="ORF">PanWU01x14_267720</name>
</gene>
<dbReference type="AlphaFoldDB" id="A0A2P5B6E5"/>
<evidence type="ECO:0000313" key="1">
    <source>
        <dbReference type="EMBL" id="PON44383.1"/>
    </source>
</evidence>
<dbReference type="Proteomes" id="UP000237105">
    <property type="component" value="Unassembled WGS sequence"/>
</dbReference>
<reference evidence="2" key="1">
    <citation type="submission" date="2016-06" db="EMBL/GenBank/DDBJ databases">
        <title>Parallel loss of symbiosis genes in relatives of nitrogen-fixing non-legume Parasponia.</title>
        <authorList>
            <person name="Van Velzen R."/>
            <person name="Holmer R."/>
            <person name="Bu F."/>
            <person name="Rutten L."/>
            <person name="Van Zeijl A."/>
            <person name="Liu W."/>
            <person name="Santuari L."/>
            <person name="Cao Q."/>
            <person name="Sharma T."/>
            <person name="Shen D."/>
            <person name="Roswanjaya Y."/>
            <person name="Wardhani T."/>
            <person name="Kalhor M.S."/>
            <person name="Jansen J."/>
            <person name="Van den Hoogen J."/>
            <person name="Gungor B."/>
            <person name="Hartog M."/>
            <person name="Hontelez J."/>
            <person name="Verver J."/>
            <person name="Yang W.-C."/>
            <person name="Schijlen E."/>
            <person name="Repin R."/>
            <person name="Schilthuizen M."/>
            <person name="Schranz E."/>
            <person name="Heidstra R."/>
            <person name="Miyata K."/>
            <person name="Fedorova E."/>
            <person name="Kohlen W."/>
            <person name="Bisseling T."/>
            <person name="Smit S."/>
            <person name="Geurts R."/>
        </authorList>
    </citation>
    <scope>NUCLEOTIDE SEQUENCE [LARGE SCALE GENOMIC DNA]</scope>
    <source>
        <strain evidence="2">cv. WU1-14</strain>
    </source>
</reference>
<dbReference type="OrthoDB" id="10028886at2759"/>
<name>A0A2P5B6E5_PARAD</name>
<feature type="non-terminal residue" evidence="1">
    <location>
        <position position="1"/>
    </location>
</feature>
<dbReference type="Gene3D" id="1.20.910.10">
    <property type="entry name" value="Heme oxygenase-like"/>
    <property type="match status" value="1"/>
</dbReference>
<dbReference type="EMBL" id="JXTB01000352">
    <property type="protein sequence ID" value="PON44383.1"/>
    <property type="molecule type" value="Genomic_DNA"/>
</dbReference>
<organism evidence="1 2">
    <name type="scientific">Parasponia andersonii</name>
    <name type="common">Sponia andersonii</name>
    <dbReference type="NCBI Taxonomy" id="3476"/>
    <lineage>
        <taxon>Eukaryota</taxon>
        <taxon>Viridiplantae</taxon>
        <taxon>Streptophyta</taxon>
        <taxon>Embryophyta</taxon>
        <taxon>Tracheophyta</taxon>
        <taxon>Spermatophyta</taxon>
        <taxon>Magnoliopsida</taxon>
        <taxon>eudicotyledons</taxon>
        <taxon>Gunneridae</taxon>
        <taxon>Pentapetalae</taxon>
        <taxon>rosids</taxon>
        <taxon>fabids</taxon>
        <taxon>Rosales</taxon>
        <taxon>Cannabaceae</taxon>
        <taxon>Parasponia</taxon>
    </lineage>
</organism>
<accession>A0A2P5B6E5</accession>
<sequence>RFELGSGYLELGLNLNQVFSGLTHRVLDFRTLLHPAKKSASALTINVPSGRFECKQVPSNSTQVAAYTIAAIAPIMRLYAYISDIILTYLQRDATKEPYRKWLEYYSSEEIEVYEKPLILDNRILYI</sequence>
<keyword evidence="2" id="KW-1185">Reference proteome</keyword>
<protein>
    <submittedName>
        <fullName evidence="1">Heme oxygenase-like, multi-helical</fullName>
    </submittedName>
</protein>
<proteinExistence type="predicted"/>